<dbReference type="InterPro" id="IPR003959">
    <property type="entry name" value="ATPase_AAA_core"/>
</dbReference>
<dbReference type="AlphaFoldDB" id="A0A9X4ATR1"/>
<dbReference type="InterPro" id="IPR050221">
    <property type="entry name" value="26S_Proteasome_ATPase"/>
</dbReference>
<reference evidence="5 6" key="1">
    <citation type="submission" date="2021-04" db="EMBL/GenBank/DDBJ databases">
        <title>Genome analysis of Polyangium sp.</title>
        <authorList>
            <person name="Li Y."/>
            <person name="Wang J."/>
        </authorList>
    </citation>
    <scope>NUCLEOTIDE SEQUENCE [LARGE SCALE GENOMIC DNA]</scope>
    <source>
        <strain evidence="5 6">SDU14</strain>
    </source>
</reference>
<keyword evidence="3" id="KW-0067">ATP-binding</keyword>
<dbReference type="GO" id="GO:0016887">
    <property type="term" value="F:ATP hydrolysis activity"/>
    <property type="evidence" value="ECO:0007669"/>
    <property type="project" value="InterPro"/>
</dbReference>
<dbReference type="EMBL" id="JAGTJJ010000008">
    <property type="protein sequence ID" value="MDC3982475.1"/>
    <property type="molecule type" value="Genomic_DNA"/>
</dbReference>
<dbReference type="InterPro" id="IPR003593">
    <property type="entry name" value="AAA+_ATPase"/>
</dbReference>
<dbReference type="SUPFAM" id="SSF52540">
    <property type="entry name" value="P-loop containing nucleoside triphosphate hydrolases"/>
    <property type="match status" value="1"/>
</dbReference>
<proteinExistence type="inferred from homology"/>
<dbReference type="PANTHER" id="PTHR23073">
    <property type="entry name" value="26S PROTEASOME REGULATORY SUBUNIT"/>
    <property type="match status" value="1"/>
</dbReference>
<accession>A0A9X4ATR1</accession>
<dbReference type="InterPro" id="IPR027417">
    <property type="entry name" value="P-loop_NTPase"/>
</dbReference>
<evidence type="ECO:0000259" key="4">
    <source>
        <dbReference type="SMART" id="SM00382"/>
    </source>
</evidence>
<evidence type="ECO:0000313" key="6">
    <source>
        <dbReference type="Proteomes" id="UP001151081"/>
    </source>
</evidence>
<dbReference type="Proteomes" id="UP001151081">
    <property type="component" value="Unassembled WGS sequence"/>
</dbReference>
<evidence type="ECO:0000313" key="5">
    <source>
        <dbReference type="EMBL" id="MDC3982475.1"/>
    </source>
</evidence>
<comment type="caution">
    <text evidence="5">The sequence shown here is derived from an EMBL/GenBank/DDBJ whole genome shotgun (WGS) entry which is preliminary data.</text>
</comment>
<dbReference type="SMART" id="SM00382">
    <property type="entry name" value="AAA"/>
    <property type="match status" value="1"/>
</dbReference>
<organism evidence="5 6">
    <name type="scientific">Polyangium jinanense</name>
    <dbReference type="NCBI Taxonomy" id="2829994"/>
    <lineage>
        <taxon>Bacteria</taxon>
        <taxon>Pseudomonadati</taxon>
        <taxon>Myxococcota</taxon>
        <taxon>Polyangia</taxon>
        <taxon>Polyangiales</taxon>
        <taxon>Polyangiaceae</taxon>
        <taxon>Polyangium</taxon>
    </lineage>
</organism>
<evidence type="ECO:0000256" key="1">
    <source>
        <dbReference type="ARBA" id="ARBA00006914"/>
    </source>
</evidence>
<dbReference type="GO" id="GO:0005524">
    <property type="term" value="F:ATP binding"/>
    <property type="evidence" value="ECO:0007669"/>
    <property type="project" value="UniProtKB-KW"/>
</dbReference>
<protein>
    <submittedName>
        <fullName evidence="5">AAA family ATPase</fullName>
    </submittedName>
</protein>
<gene>
    <name evidence="5" type="ORF">KEG57_18310</name>
</gene>
<evidence type="ECO:0000256" key="2">
    <source>
        <dbReference type="ARBA" id="ARBA00022741"/>
    </source>
</evidence>
<dbReference type="Gene3D" id="3.40.50.300">
    <property type="entry name" value="P-loop containing nucleotide triphosphate hydrolases"/>
    <property type="match status" value="1"/>
</dbReference>
<name>A0A9X4ATR1_9BACT</name>
<sequence length="301" mass="32863">MTTSLRLSEVSHPSKDAAARYDALMGIDGYKEQLLDELSLWLDAARVEKWQKTHHPKGLPGVGTFGWGSPLILLSGDVGCGKTALATSVGTPLARELDRKVIAMETPSDIRGHGLVGELSTRITDAFSQARARAKHVGCGLLVIDEADDLATARDQMHAHHEDRAGVNALIKEVDAIGRERTPLAVLLITNRSSALDPAVMRRASLHLRFGRPNATQRRALLERLLMGTRATEDELETLVEATSARRGVPFSFSDLTMRLGRSALRQAWRCDCPFGAAVLLEALVHIEPSPLVTREERTDA</sequence>
<evidence type="ECO:0000256" key="3">
    <source>
        <dbReference type="ARBA" id="ARBA00022840"/>
    </source>
</evidence>
<dbReference type="CDD" id="cd19481">
    <property type="entry name" value="RecA-like_protease"/>
    <property type="match status" value="1"/>
</dbReference>
<comment type="similarity">
    <text evidence="1">Belongs to the AAA ATPase family.</text>
</comment>
<dbReference type="RefSeq" id="WP_272421520.1">
    <property type="nucleotide sequence ID" value="NZ_JAGTJJ010000008.1"/>
</dbReference>
<feature type="domain" description="AAA+ ATPase" evidence="4">
    <location>
        <begin position="68"/>
        <end position="214"/>
    </location>
</feature>
<keyword evidence="6" id="KW-1185">Reference proteome</keyword>
<dbReference type="Pfam" id="PF00004">
    <property type="entry name" value="AAA"/>
    <property type="match status" value="1"/>
</dbReference>
<keyword evidence="2" id="KW-0547">Nucleotide-binding</keyword>